<dbReference type="PANTHER" id="PTHR16062">
    <property type="entry name" value="SWI/SNF-RELATED"/>
    <property type="match status" value="1"/>
</dbReference>
<evidence type="ECO:0000256" key="6">
    <source>
        <dbReference type="ARBA" id="ARBA00023163"/>
    </source>
</evidence>
<evidence type="ECO:0000256" key="7">
    <source>
        <dbReference type="ARBA" id="ARBA00023242"/>
    </source>
</evidence>
<dbReference type="CDD" id="cd04369">
    <property type="entry name" value="Bromodomain"/>
    <property type="match status" value="1"/>
</dbReference>
<dbReference type="CDD" id="cd04717">
    <property type="entry name" value="BAH_polybromo"/>
    <property type="match status" value="1"/>
</dbReference>
<evidence type="ECO:0000256" key="3">
    <source>
        <dbReference type="ARBA" id="ARBA00022853"/>
    </source>
</evidence>
<evidence type="ECO:0000256" key="8">
    <source>
        <dbReference type="PROSITE-ProRule" id="PRU00035"/>
    </source>
</evidence>
<feature type="domain" description="Bromo" evidence="10">
    <location>
        <begin position="29"/>
        <end position="99"/>
    </location>
</feature>
<keyword evidence="2" id="KW-0677">Repeat</keyword>
<feature type="compositionally biased region" description="Low complexity" evidence="9">
    <location>
        <begin position="154"/>
        <end position="183"/>
    </location>
</feature>
<dbReference type="InterPro" id="IPR001487">
    <property type="entry name" value="Bromodomain"/>
</dbReference>
<dbReference type="GO" id="GO:0003682">
    <property type="term" value="F:chromatin binding"/>
    <property type="evidence" value="ECO:0007669"/>
    <property type="project" value="InterPro"/>
</dbReference>
<feature type="region of interest" description="Disordered" evidence="9">
    <location>
        <begin position="627"/>
        <end position="685"/>
    </location>
</feature>
<feature type="domain" description="Bromo" evidence="10">
    <location>
        <begin position="303"/>
        <end position="373"/>
    </location>
</feature>
<feature type="compositionally biased region" description="Low complexity" evidence="9">
    <location>
        <begin position="125"/>
        <end position="140"/>
    </location>
</feature>
<dbReference type="Pfam" id="PF01426">
    <property type="entry name" value="BAH"/>
    <property type="match status" value="1"/>
</dbReference>
<dbReference type="SMART" id="SM00439">
    <property type="entry name" value="BAH"/>
    <property type="match status" value="1"/>
</dbReference>
<gene>
    <name evidence="12" type="ORF">RHTO0S_02e00848g</name>
</gene>
<dbReference type="Gene3D" id="2.30.30.490">
    <property type="match status" value="1"/>
</dbReference>
<dbReference type="InterPro" id="IPR037382">
    <property type="entry name" value="Rsc/polybromo"/>
</dbReference>
<dbReference type="EMBL" id="LK052937">
    <property type="protein sequence ID" value="CDR36354.1"/>
    <property type="molecule type" value="Genomic_DNA"/>
</dbReference>
<evidence type="ECO:0000259" key="11">
    <source>
        <dbReference type="PROSITE" id="PS51038"/>
    </source>
</evidence>
<keyword evidence="3" id="KW-0156">Chromatin regulator</keyword>
<dbReference type="PRINTS" id="PR00503">
    <property type="entry name" value="BROMODOMAIN"/>
</dbReference>
<evidence type="ECO:0000256" key="4">
    <source>
        <dbReference type="ARBA" id="ARBA00023015"/>
    </source>
</evidence>
<keyword evidence="6" id="KW-0804">Transcription</keyword>
<feature type="region of interest" description="Disordered" evidence="9">
    <location>
        <begin position="124"/>
        <end position="278"/>
    </location>
</feature>
<dbReference type="GO" id="GO:0006368">
    <property type="term" value="P:transcription elongation by RNA polymerase II"/>
    <property type="evidence" value="ECO:0007669"/>
    <property type="project" value="TreeGrafter"/>
</dbReference>
<reference evidence="12" key="1">
    <citation type="journal article" date="2014" name="Genome Announc.">
        <title>Draft genome sequence of Rhodosporidium toruloides CECT1137, an oleaginous yeast of biotechnological interest.</title>
        <authorList>
            <person name="Morin N."/>
            <person name="Calcas X."/>
            <person name="Devillers H."/>
            <person name="Durrens P."/>
            <person name="Sherman D.J."/>
            <person name="Nicaud J.-M."/>
            <person name="Neuveglise C."/>
        </authorList>
    </citation>
    <scope>NUCLEOTIDE SEQUENCE</scope>
    <source>
        <strain evidence="12">CECT1137</strain>
    </source>
</reference>
<dbReference type="GO" id="GO:0016586">
    <property type="term" value="C:RSC-type complex"/>
    <property type="evidence" value="ECO:0007669"/>
    <property type="project" value="InterPro"/>
</dbReference>
<dbReference type="SMART" id="SM00297">
    <property type="entry name" value="BROMO"/>
    <property type="match status" value="2"/>
</dbReference>
<dbReference type="AlphaFoldDB" id="A0A061AFN0"/>
<dbReference type="InterPro" id="IPR036427">
    <property type="entry name" value="Bromodomain-like_sf"/>
</dbReference>
<keyword evidence="7" id="KW-0539">Nucleus</keyword>
<dbReference type="GO" id="GO:0006338">
    <property type="term" value="P:chromatin remodeling"/>
    <property type="evidence" value="ECO:0007669"/>
    <property type="project" value="InterPro"/>
</dbReference>
<feature type="compositionally biased region" description="Low complexity" evidence="9">
    <location>
        <begin position="259"/>
        <end position="272"/>
    </location>
</feature>
<proteinExistence type="predicted"/>
<dbReference type="PROSITE" id="PS51038">
    <property type="entry name" value="BAH"/>
    <property type="match status" value="1"/>
</dbReference>
<dbReference type="SUPFAM" id="SSF47370">
    <property type="entry name" value="Bromodomain"/>
    <property type="match status" value="2"/>
</dbReference>
<evidence type="ECO:0000256" key="1">
    <source>
        <dbReference type="ARBA" id="ARBA00004123"/>
    </source>
</evidence>
<accession>A0A061AFN0</accession>
<keyword evidence="5 8" id="KW-0103">Bromodomain</keyword>
<evidence type="ECO:0000259" key="10">
    <source>
        <dbReference type="PROSITE" id="PS50014"/>
    </source>
</evidence>
<feature type="region of interest" description="Disordered" evidence="9">
    <location>
        <begin position="703"/>
        <end position="724"/>
    </location>
</feature>
<evidence type="ECO:0000256" key="9">
    <source>
        <dbReference type="SAM" id="MobiDB-lite"/>
    </source>
</evidence>
<dbReference type="PROSITE" id="PS50014">
    <property type="entry name" value="BROMODOMAIN_2"/>
    <property type="match status" value="2"/>
</dbReference>
<dbReference type="Pfam" id="PF00439">
    <property type="entry name" value="Bromodomain"/>
    <property type="match status" value="2"/>
</dbReference>
<dbReference type="Gene3D" id="1.20.920.10">
    <property type="entry name" value="Bromodomain-like"/>
    <property type="match status" value="2"/>
</dbReference>
<comment type="subcellular location">
    <subcellularLocation>
        <location evidence="1">Nucleus</location>
    </subcellularLocation>
</comment>
<evidence type="ECO:0000313" key="12">
    <source>
        <dbReference type="EMBL" id="CDR36354.1"/>
    </source>
</evidence>
<keyword evidence="4" id="KW-0805">Transcription regulation</keyword>
<organism evidence="12">
    <name type="scientific">Rhodotorula toruloides</name>
    <name type="common">Yeast</name>
    <name type="synonym">Rhodosporidium toruloides</name>
    <dbReference type="NCBI Taxonomy" id="5286"/>
    <lineage>
        <taxon>Eukaryota</taxon>
        <taxon>Fungi</taxon>
        <taxon>Dikarya</taxon>
        <taxon>Basidiomycota</taxon>
        <taxon>Pucciniomycotina</taxon>
        <taxon>Microbotryomycetes</taxon>
        <taxon>Sporidiobolales</taxon>
        <taxon>Sporidiobolaceae</taxon>
        <taxon>Rhodotorula</taxon>
    </lineage>
</organism>
<dbReference type="OrthoDB" id="1742084at2759"/>
<dbReference type="InterPro" id="IPR001025">
    <property type="entry name" value="BAH_dom"/>
</dbReference>
<name>A0A061AFN0_RHOTO</name>
<dbReference type="PANTHER" id="PTHR16062:SF21">
    <property type="entry name" value="CHROMATIN STRUCTURE-REMODELING COMPLEX SUBUNIT RSC1-RELATED"/>
    <property type="match status" value="1"/>
</dbReference>
<feature type="domain" description="BAH" evidence="11">
    <location>
        <begin position="455"/>
        <end position="577"/>
    </location>
</feature>
<sequence>MPLPPQVQQALESVIGSIYNLQTSAGGGYKRYYSAIFRDLPDRYEYPDYYVVIKEPRCLHGVLETMRRGAYTSAQAVAFDLFLIWSNAREYNEQGSLVYADADKLEDYMERLWRERCPPLPPFESLPHPGAAAPSTVAPTPVEPERKVKRIKLTGSLGSSAASPGPAAHTPTTPSAPGATKPTLTIKLGGNRQTAGAAGGIGASGAGLPPLPTLPTLPTLPAHGSERLQATGGYGSSQAEASTARAVKAESAGPDGDEAPSTTPAVPTVPDTESGWMGGDIGGEPAQVYRGILAKIRTYTDASGRPLATPLIDIPDREARPDYYELVSDPVSLNTIEAKVNAGGYSTPEAFDRDLHHLFAVAKLFIRPESPGTIYTDLMVLQRLYQELTKRVSPLSRTAEISDAAALASVGGGPGNVQHARGDEGAIGLDLKSRATTRPTTKDKIFLDSINFKGEVLKTGDWVLLLNPDSPGKPIIAQIWKTYRRQDSPQRCLSVCWYYRPEETVHPASRTFYENEVFKTGVFMDHNVEDFLDRCFVMFFTRYTRGRPKPPAWTPSIPLFVCEHRYKDDVKAFKKIKSWASCIPEEIRVHEYDFEPFEDGRVEQLTRVKSPFVRGMAGPGRLSGAAASAPAYHFSQDGKPQTAEEAKATVPEARAHPASSLAPTVAQPTAGFDTPAPVPQPTFPSLAAQAPVIPSLSSLPPSSSDFAVEPVGAPSPASTPAEQAASLEDFAPLPASLKSKFRSDALGDVLWFSAPAAVVAPIARPAHSLEYLYWRAQQRQQLA</sequence>
<evidence type="ECO:0000256" key="2">
    <source>
        <dbReference type="ARBA" id="ARBA00022737"/>
    </source>
</evidence>
<evidence type="ECO:0000256" key="5">
    <source>
        <dbReference type="ARBA" id="ARBA00023117"/>
    </source>
</evidence>
<dbReference type="InterPro" id="IPR043151">
    <property type="entry name" value="BAH_sf"/>
</dbReference>
<protein>
    <submittedName>
        <fullName evidence="12">RHTO0S02e00848g1_1</fullName>
    </submittedName>
</protein>